<reference evidence="5" key="1">
    <citation type="submission" date="2022-05" db="EMBL/GenBank/DDBJ databases">
        <authorList>
            <person name="Pankratov T."/>
        </authorList>
    </citation>
    <scope>NUCLEOTIDE SEQUENCE</scope>
    <source>
        <strain evidence="5">BP6-180914</strain>
    </source>
</reference>
<dbReference type="InterPro" id="IPR058625">
    <property type="entry name" value="MdtA-like_BSH"/>
</dbReference>
<dbReference type="Proteomes" id="UP001165667">
    <property type="component" value="Unassembled WGS sequence"/>
</dbReference>
<dbReference type="RefSeq" id="WP_282587269.1">
    <property type="nucleotide sequence ID" value="NZ_JAMOIM010000019.1"/>
</dbReference>
<feature type="domain" description="p-hydroxybenzoic acid efflux pump subunit AaeA-like beta-barrel" evidence="4">
    <location>
        <begin position="287"/>
        <end position="380"/>
    </location>
</feature>
<feature type="compositionally biased region" description="Polar residues" evidence="1">
    <location>
        <begin position="1"/>
        <end position="18"/>
    </location>
</feature>
<keyword evidence="6" id="KW-1185">Reference proteome</keyword>
<proteinExistence type="predicted"/>
<dbReference type="PANTHER" id="PTHR30386:SF24">
    <property type="entry name" value="MULTIDRUG RESISTANCE EFFLUX PUMP"/>
    <property type="match status" value="1"/>
</dbReference>
<dbReference type="InterPro" id="IPR058624">
    <property type="entry name" value="MdtA-like_HH"/>
</dbReference>
<feature type="domain" description="Multidrug resistance protein MdtA-like alpha-helical hairpin" evidence="2">
    <location>
        <begin position="156"/>
        <end position="222"/>
    </location>
</feature>
<evidence type="ECO:0000259" key="2">
    <source>
        <dbReference type="Pfam" id="PF25876"/>
    </source>
</evidence>
<evidence type="ECO:0000313" key="6">
    <source>
        <dbReference type="Proteomes" id="UP001165667"/>
    </source>
</evidence>
<dbReference type="EMBL" id="JAMOIM010000019">
    <property type="protein sequence ID" value="MCW6510893.1"/>
    <property type="molecule type" value="Genomic_DNA"/>
</dbReference>
<dbReference type="InterPro" id="IPR050739">
    <property type="entry name" value="MFP"/>
</dbReference>
<dbReference type="AlphaFoldDB" id="A0AA42CKT6"/>
<dbReference type="SUPFAM" id="SSF111369">
    <property type="entry name" value="HlyD-like secretion proteins"/>
    <property type="match status" value="2"/>
</dbReference>
<evidence type="ECO:0000259" key="3">
    <source>
        <dbReference type="Pfam" id="PF25917"/>
    </source>
</evidence>
<dbReference type="InterPro" id="IPR058634">
    <property type="entry name" value="AaeA-lik-b-barrel"/>
</dbReference>
<dbReference type="Gene3D" id="2.40.30.170">
    <property type="match status" value="1"/>
</dbReference>
<comment type="caution">
    <text evidence="5">The sequence shown here is derived from an EMBL/GenBank/DDBJ whole genome shotgun (WGS) entry which is preliminary data.</text>
</comment>
<name>A0AA42CKT6_9HYPH</name>
<dbReference type="PANTHER" id="PTHR30386">
    <property type="entry name" value="MEMBRANE FUSION SUBUNIT OF EMRAB-TOLC MULTIDRUG EFFLUX PUMP"/>
    <property type="match status" value="1"/>
</dbReference>
<dbReference type="GO" id="GO:0055085">
    <property type="term" value="P:transmembrane transport"/>
    <property type="evidence" value="ECO:0007669"/>
    <property type="project" value="InterPro"/>
</dbReference>
<sequence length="411" mass="43588">MSESAISEAPTQITTRSEAANAGAVISQPPAAVARHGDILPPKKKKRRVLPLVVLAALGAGGYEGYRWFVEGRFLVATDDAYVKADMSTIAAKVAGYVATVPIVQNTRVSKGDVLATIDDGDYRNAVDSAQAKIETQRATIDRIGRQVAAQGAMIDQAKASLASAKADAQRTATEYDRARTLMQSTYGTQQRLDQALADRDRAAAAVASATASVTSAEANLDVLKAQQVEARQVEAELGTSLAMAERNLSFTTIRAPFDGVVGNKAVQAGQYVQTGTRLLALVPLKSAYVEANFKETQIDRLQPGQKVTIKPDAFSSRAIEGSVESIAPASGAEFSLLPPENATGNFTKIVQRVPVRIRIPSEVADEGFLRPGLSVEVEVHTRDESLPKPSLVSALGLDAFASNLTKLAGR</sequence>
<dbReference type="Gene3D" id="2.40.50.100">
    <property type="match status" value="1"/>
</dbReference>
<protein>
    <submittedName>
        <fullName evidence="5">HlyD family secretion protein</fullName>
    </submittedName>
</protein>
<dbReference type="Gene3D" id="1.10.287.470">
    <property type="entry name" value="Helix hairpin bin"/>
    <property type="match status" value="2"/>
</dbReference>
<evidence type="ECO:0000313" key="5">
    <source>
        <dbReference type="EMBL" id="MCW6510893.1"/>
    </source>
</evidence>
<dbReference type="Pfam" id="PF25917">
    <property type="entry name" value="BSH_RND"/>
    <property type="match status" value="1"/>
</dbReference>
<accession>A0AA42CKT6</accession>
<dbReference type="Pfam" id="PF25963">
    <property type="entry name" value="Beta-barrel_AAEA"/>
    <property type="match status" value="1"/>
</dbReference>
<evidence type="ECO:0000259" key="4">
    <source>
        <dbReference type="Pfam" id="PF25963"/>
    </source>
</evidence>
<feature type="region of interest" description="Disordered" evidence="1">
    <location>
        <begin position="1"/>
        <end position="20"/>
    </location>
</feature>
<dbReference type="Pfam" id="PF25876">
    <property type="entry name" value="HH_MFP_RND"/>
    <property type="match status" value="1"/>
</dbReference>
<evidence type="ECO:0000256" key="1">
    <source>
        <dbReference type="SAM" id="MobiDB-lite"/>
    </source>
</evidence>
<organism evidence="5 6">
    <name type="scientific">Lichenifustis flavocetrariae</name>
    <dbReference type="NCBI Taxonomy" id="2949735"/>
    <lineage>
        <taxon>Bacteria</taxon>
        <taxon>Pseudomonadati</taxon>
        <taxon>Pseudomonadota</taxon>
        <taxon>Alphaproteobacteria</taxon>
        <taxon>Hyphomicrobiales</taxon>
        <taxon>Lichenihabitantaceae</taxon>
        <taxon>Lichenifustis</taxon>
    </lineage>
</organism>
<gene>
    <name evidence="5" type="ORF">M8523_23065</name>
</gene>
<feature type="domain" description="Multidrug resistance protein MdtA-like barrel-sandwich hybrid" evidence="3">
    <location>
        <begin position="89"/>
        <end position="280"/>
    </location>
</feature>